<gene>
    <name evidence="1" type="ORF">JZO70_13275</name>
</gene>
<dbReference type="RefSeq" id="WP_207674071.1">
    <property type="nucleotide sequence ID" value="NZ_JAFREM010000020.1"/>
</dbReference>
<evidence type="ECO:0000313" key="1">
    <source>
        <dbReference type="EMBL" id="MBO1307142.1"/>
    </source>
</evidence>
<evidence type="ECO:0000313" key="2">
    <source>
        <dbReference type="Proteomes" id="UP000664601"/>
    </source>
</evidence>
<sequence length="228" mass="26334">MYLILLLLFWWVLNRFVSAKMKTGLGIICLAMAAFLLYQGFHEQQKLIYSRSPQEDESLLLRLEDQQLDYYVPHQRLWMYERDPLNTEVTEVGEIIWLNNCVPVVSYTTKDGQLWTFTKSTGPSNDISFEQFSKGVWRNENFEVSNRNGKWEVIEKDQRHLIDSSINRGTLATVLNDSQNNQQFVVTLNDVLKVANGALENPEETELLLAKPSLEGPTIEKLNFAGKE</sequence>
<comment type="caution">
    <text evidence="1">The sequence shown here is derived from an EMBL/GenBank/DDBJ whole genome shotgun (WGS) entry which is preliminary data.</text>
</comment>
<accession>A0ABS3LBY1</accession>
<dbReference type="Proteomes" id="UP000664601">
    <property type="component" value="Unassembled WGS sequence"/>
</dbReference>
<dbReference type="EMBL" id="JAFREM010000020">
    <property type="protein sequence ID" value="MBO1307142.1"/>
    <property type="molecule type" value="Genomic_DNA"/>
</dbReference>
<name>A0ABS3LBY1_9ENTE</name>
<proteinExistence type="predicted"/>
<reference evidence="1 2" key="1">
    <citation type="submission" date="2021-03" db="EMBL/GenBank/DDBJ databases">
        <title>Enterococcal diversity collection.</title>
        <authorList>
            <person name="Gilmore M.S."/>
            <person name="Schwartzman J."/>
            <person name="Van Tyne D."/>
            <person name="Martin M."/>
            <person name="Earl A.M."/>
            <person name="Manson A.L."/>
            <person name="Straub T."/>
            <person name="Salamzade R."/>
            <person name="Saavedra J."/>
            <person name="Lebreton F."/>
            <person name="Prichula J."/>
            <person name="Schaufler K."/>
            <person name="Gaca A."/>
            <person name="Sgardioli B."/>
            <person name="Wagenaar J."/>
            <person name="Strong T."/>
        </authorList>
    </citation>
    <scope>NUCLEOTIDE SEQUENCE [LARGE SCALE GENOMIC DNA]</scope>
    <source>
        <strain evidence="1 2">669A</strain>
    </source>
</reference>
<protein>
    <submittedName>
        <fullName evidence="1">Uncharacterized protein</fullName>
    </submittedName>
</protein>
<keyword evidence="2" id="KW-1185">Reference proteome</keyword>
<organism evidence="1 2">
    <name type="scientific">Candidatus Enterococcus moelleringii</name>
    <dbReference type="NCBI Taxonomy" id="2815325"/>
    <lineage>
        <taxon>Bacteria</taxon>
        <taxon>Bacillati</taxon>
        <taxon>Bacillota</taxon>
        <taxon>Bacilli</taxon>
        <taxon>Lactobacillales</taxon>
        <taxon>Enterococcaceae</taxon>
        <taxon>Enterococcus</taxon>
    </lineage>
</organism>